<protein>
    <submittedName>
        <fullName evidence="4">Sigma-70 family RNA polymerase sigma factor</fullName>
    </submittedName>
</protein>
<feature type="domain" description="RNA polymerase sigma-70 region 2" evidence="2">
    <location>
        <begin position="3"/>
        <end position="63"/>
    </location>
</feature>
<name>A0ABR9AEQ2_9BACT</name>
<dbReference type="PANTHER" id="PTHR30173:SF36">
    <property type="entry name" value="ECF RNA POLYMERASE SIGMA FACTOR SIGJ"/>
    <property type="match status" value="1"/>
</dbReference>
<comment type="subunit">
    <text evidence="1">Interacts transiently with the RNA polymerase catalytic core formed by RpoA, RpoB, RpoC and RpoZ (2 alpha, 1 beta, 1 beta' and 1 omega subunit) to form the RNA polymerase holoenzyme that can initiate transcription.</text>
</comment>
<evidence type="ECO:0000313" key="4">
    <source>
        <dbReference type="EMBL" id="MBD8487151.1"/>
    </source>
</evidence>
<evidence type="ECO:0000313" key="5">
    <source>
        <dbReference type="Proteomes" id="UP000647133"/>
    </source>
</evidence>
<reference evidence="4 5" key="1">
    <citation type="submission" date="2020-09" db="EMBL/GenBank/DDBJ databases">
        <title>Echinicola sp. CAU 1574 isolated from sand of Sido Beach.</title>
        <authorList>
            <person name="Kim W."/>
        </authorList>
    </citation>
    <scope>NUCLEOTIDE SEQUENCE [LARGE SCALE GENOMIC DNA]</scope>
    <source>
        <strain evidence="4 5">CAU 1574</strain>
    </source>
</reference>
<dbReference type="InterPro" id="IPR014284">
    <property type="entry name" value="RNA_pol_sigma-70_dom"/>
</dbReference>
<organism evidence="4 5">
    <name type="scientific">Echinicola arenosa</name>
    <dbReference type="NCBI Taxonomy" id="2774144"/>
    <lineage>
        <taxon>Bacteria</taxon>
        <taxon>Pseudomonadati</taxon>
        <taxon>Bacteroidota</taxon>
        <taxon>Cytophagia</taxon>
        <taxon>Cytophagales</taxon>
        <taxon>Cyclobacteriaceae</taxon>
        <taxon>Echinicola</taxon>
    </lineage>
</organism>
<dbReference type="InterPro" id="IPR013325">
    <property type="entry name" value="RNA_pol_sigma_r2"/>
</dbReference>
<dbReference type="InterPro" id="IPR036388">
    <property type="entry name" value="WH-like_DNA-bd_sf"/>
</dbReference>
<dbReference type="SUPFAM" id="SSF54427">
    <property type="entry name" value="NTF2-like"/>
    <property type="match status" value="1"/>
</dbReference>
<dbReference type="InterPro" id="IPR013324">
    <property type="entry name" value="RNA_pol_sigma_r3/r4-like"/>
</dbReference>
<dbReference type="PANTHER" id="PTHR30173">
    <property type="entry name" value="SIGMA 19 FACTOR"/>
    <property type="match status" value="1"/>
</dbReference>
<dbReference type="InterPro" id="IPR052704">
    <property type="entry name" value="ECF_Sigma-70_Domain"/>
</dbReference>
<dbReference type="Gene3D" id="1.10.10.10">
    <property type="entry name" value="Winged helix-like DNA-binding domain superfamily/Winged helix DNA-binding domain"/>
    <property type="match status" value="1"/>
</dbReference>
<dbReference type="Pfam" id="PF04542">
    <property type="entry name" value="Sigma70_r2"/>
    <property type="match status" value="1"/>
</dbReference>
<proteinExistence type="predicted"/>
<gene>
    <name evidence="4" type="ORF">IFO69_00185</name>
</gene>
<dbReference type="RefSeq" id="WP_192006939.1">
    <property type="nucleotide sequence ID" value="NZ_JACYTQ010000001.1"/>
</dbReference>
<evidence type="ECO:0000259" key="2">
    <source>
        <dbReference type="Pfam" id="PF04542"/>
    </source>
</evidence>
<feature type="domain" description="RNA polymerase sigma factor 70 region 4 type 2" evidence="3">
    <location>
        <begin position="99"/>
        <end position="146"/>
    </location>
</feature>
<dbReference type="EMBL" id="JACYTQ010000001">
    <property type="protein sequence ID" value="MBD8487151.1"/>
    <property type="molecule type" value="Genomic_DNA"/>
</dbReference>
<sequence length="278" mass="31994">MEIYRPLLFTYAYNILGSVEEAEDLVQDVFFKYLKLDQSTIKNEKSYLSRMVINGAINLKKSSKSQKESYPGLWLPEPIDTENSEYEKKEILTYSLMILMEKLDPKQRAVFVLREAFDYSHEEISSTLEISQELSRQLLSRAKKNLKNETNQKELANNSLIVQNYIDAIHEGNIGSLEKLLKEDILVSSDGGGKASASRKTIIGLTDSIAMFMGLYKKFYKEAHLEFRQVNHQPAIFYYSPDGSLNNCQVFAVDKGQISHVYFIRNPDKLKNLEKKPH</sequence>
<dbReference type="InterPro" id="IPR007627">
    <property type="entry name" value="RNA_pol_sigma70_r2"/>
</dbReference>
<dbReference type="Gene3D" id="1.10.1740.10">
    <property type="match status" value="1"/>
</dbReference>
<dbReference type="SUPFAM" id="SSF88946">
    <property type="entry name" value="Sigma2 domain of RNA polymerase sigma factors"/>
    <property type="match status" value="1"/>
</dbReference>
<dbReference type="NCBIfam" id="TIGR02937">
    <property type="entry name" value="sigma70-ECF"/>
    <property type="match status" value="1"/>
</dbReference>
<dbReference type="CDD" id="cd06171">
    <property type="entry name" value="Sigma70_r4"/>
    <property type="match status" value="1"/>
</dbReference>
<accession>A0ABR9AEQ2</accession>
<dbReference type="SUPFAM" id="SSF88659">
    <property type="entry name" value="Sigma3 and sigma4 domains of RNA polymerase sigma factors"/>
    <property type="match status" value="1"/>
</dbReference>
<keyword evidence="5" id="KW-1185">Reference proteome</keyword>
<dbReference type="InterPro" id="IPR032710">
    <property type="entry name" value="NTF2-like_dom_sf"/>
</dbReference>
<evidence type="ECO:0000259" key="3">
    <source>
        <dbReference type="Pfam" id="PF08281"/>
    </source>
</evidence>
<dbReference type="InterPro" id="IPR013249">
    <property type="entry name" value="RNA_pol_sigma70_r4_t2"/>
</dbReference>
<comment type="caution">
    <text evidence="4">The sequence shown here is derived from an EMBL/GenBank/DDBJ whole genome shotgun (WGS) entry which is preliminary data.</text>
</comment>
<dbReference type="Pfam" id="PF08281">
    <property type="entry name" value="Sigma70_r4_2"/>
    <property type="match status" value="1"/>
</dbReference>
<evidence type="ECO:0000256" key="1">
    <source>
        <dbReference type="ARBA" id="ARBA00011344"/>
    </source>
</evidence>
<dbReference type="Proteomes" id="UP000647133">
    <property type="component" value="Unassembled WGS sequence"/>
</dbReference>